<keyword evidence="1" id="KW-0479">Metal-binding</keyword>
<dbReference type="PANTHER" id="PTHR46927">
    <property type="entry name" value="AGAP005574-PA"/>
    <property type="match status" value="1"/>
</dbReference>
<dbReference type="VEuPathDB" id="VectorBase:LOC119178199"/>
<sequence>MPTCCASGCKSRYSKGKKLFSLPRGKDNAARQEVRLQRIARTDLDPVSSRLCEDHFTADQFEPILLRKFGTKTLKRDAAPTIFSQEHLQTSANTHAACSRSIVTACNLYPLVYIFYNHVCRGVLQIHNILLRSMVFSTLQALKALSLGFWHAFLLLKNCNAPVRIVNASSSVDACLPKCDVTEMMVFFNLSLSFLGHTATDSAPSDFSEDAPSSSECDALPVCSTACSAGSSSSSWDADQAVVAALHKRIATLEECLNNMKRKVATLQQQKSRANRRNHEITRNIKKYLSPDQLQGMWTSSMRGKQWSTETIQKGLKLHLACRSRGYNAVRELAVPCDVPANTD</sequence>
<name>A0A9J6EYF3_RHIMP</name>
<dbReference type="Pfam" id="PF05485">
    <property type="entry name" value="THAP"/>
    <property type="match status" value="1"/>
</dbReference>
<feature type="coiled-coil region" evidence="6">
    <location>
        <begin position="243"/>
        <end position="284"/>
    </location>
</feature>
<dbReference type="SUPFAM" id="SSF57716">
    <property type="entry name" value="Glucocorticoid receptor-like (DNA-binding domain)"/>
    <property type="match status" value="1"/>
</dbReference>
<evidence type="ECO:0000256" key="4">
    <source>
        <dbReference type="ARBA" id="ARBA00023125"/>
    </source>
</evidence>
<dbReference type="EMBL" id="JABSTU010000001">
    <property type="protein sequence ID" value="KAH8039313.1"/>
    <property type="molecule type" value="Genomic_DNA"/>
</dbReference>
<evidence type="ECO:0000256" key="2">
    <source>
        <dbReference type="ARBA" id="ARBA00022771"/>
    </source>
</evidence>
<reference evidence="8" key="2">
    <citation type="submission" date="2021-09" db="EMBL/GenBank/DDBJ databases">
        <authorList>
            <person name="Jia N."/>
            <person name="Wang J."/>
            <person name="Shi W."/>
            <person name="Du L."/>
            <person name="Sun Y."/>
            <person name="Zhan W."/>
            <person name="Jiang J."/>
            <person name="Wang Q."/>
            <person name="Zhang B."/>
            <person name="Ji P."/>
            <person name="Sakyi L.B."/>
            <person name="Cui X."/>
            <person name="Yuan T."/>
            <person name="Jiang B."/>
            <person name="Yang W."/>
            <person name="Lam T.T.-Y."/>
            <person name="Chang Q."/>
            <person name="Ding S."/>
            <person name="Wang X."/>
            <person name="Zhu J."/>
            <person name="Ruan X."/>
            <person name="Zhao L."/>
            <person name="Wei J."/>
            <person name="Que T."/>
            <person name="Du C."/>
            <person name="Cheng J."/>
            <person name="Dai P."/>
            <person name="Han X."/>
            <person name="Huang E."/>
            <person name="Gao Y."/>
            <person name="Liu J."/>
            <person name="Shao H."/>
            <person name="Ye R."/>
            <person name="Li L."/>
            <person name="Wei W."/>
            <person name="Wang X."/>
            <person name="Wang C."/>
            <person name="Huo Q."/>
            <person name="Li W."/>
            <person name="Guo W."/>
            <person name="Chen H."/>
            <person name="Chen S."/>
            <person name="Zhou L."/>
            <person name="Zhou L."/>
            <person name="Ni X."/>
            <person name="Tian J."/>
            <person name="Zhou Y."/>
            <person name="Sheng Y."/>
            <person name="Liu T."/>
            <person name="Pan Y."/>
            <person name="Xia L."/>
            <person name="Li J."/>
            <person name="Zhao F."/>
            <person name="Cao W."/>
        </authorList>
    </citation>
    <scope>NUCLEOTIDE SEQUENCE</scope>
    <source>
        <strain evidence="8">Rmic-2018</strain>
        <tissue evidence="8">Larvae</tissue>
    </source>
</reference>
<comment type="caution">
    <text evidence="8">The sequence shown here is derived from an EMBL/GenBank/DDBJ whole genome shotgun (WGS) entry which is preliminary data.</text>
</comment>
<keyword evidence="6" id="KW-0175">Coiled coil</keyword>
<proteinExistence type="predicted"/>
<evidence type="ECO:0000313" key="8">
    <source>
        <dbReference type="EMBL" id="KAH8039313.1"/>
    </source>
</evidence>
<organism evidence="8 9">
    <name type="scientific">Rhipicephalus microplus</name>
    <name type="common">Cattle tick</name>
    <name type="synonym">Boophilus microplus</name>
    <dbReference type="NCBI Taxonomy" id="6941"/>
    <lineage>
        <taxon>Eukaryota</taxon>
        <taxon>Metazoa</taxon>
        <taxon>Ecdysozoa</taxon>
        <taxon>Arthropoda</taxon>
        <taxon>Chelicerata</taxon>
        <taxon>Arachnida</taxon>
        <taxon>Acari</taxon>
        <taxon>Parasitiformes</taxon>
        <taxon>Ixodida</taxon>
        <taxon>Ixodoidea</taxon>
        <taxon>Ixodidae</taxon>
        <taxon>Rhipicephalinae</taxon>
        <taxon>Rhipicephalus</taxon>
        <taxon>Boophilus</taxon>
    </lineage>
</organism>
<dbReference type="PROSITE" id="PS50950">
    <property type="entry name" value="ZF_THAP"/>
    <property type="match status" value="1"/>
</dbReference>
<reference evidence="8" key="1">
    <citation type="journal article" date="2020" name="Cell">
        <title>Large-Scale Comparative Analyses of Tick Genomes Elucidate Their Genetic Diversity and Vector Capacities.</title>
        <authorList>
            <consortium name="Tick Genome and Microbiome Consortium (TIGMIC)"/>
            <person name="Jia N."/>
            <person name="Wang J."/>
            <person name="Shi W."/>
            <person name="Du L."/>
            <person name="Sun Y."/>
            <person name="Zhan W."/>
            <person name="Jiang J.F."/>
            <person name="Wang Q."/>
            <person name="Zhang B."/>
            <person name="Ji P."/>
            <person name="Bell-Sakyi L."/>
            <person name="Cui X.M."/>
            <person name="Yuan T.T."/>
            <person name="Jiang B.G."/>
            <person name="Yang W.F."/>
            <person name="Lam T.T."/>
            <person name="Chang Q.C."/>
            <person name="Ding S.J."/>
            <person name="Wang X.J."/>
            <person name="Zhu J.G."/>
            <person name="Ruan X.D."/>
            <person name="Zhao L."/>
            <person name="Wei J.T."/>
            <person name="Ye R.Z."/>
            <person name="Que T.C."/>
            <person name="Du C.H."/>
            <person name="Zhou Y.H."/>
            <person name="Cheng J.X."/>
            <person name="Dai P.F."/>
            <person name="Guo W.B."/>
            <person name="Han X.H."/>
            <person name="Huang E.J."/>
            <person name="Li L.F."/>
            <person name="Wei W."/>
            <person name="Gao Y.C."/>
            <person name="Liu J.Z."/>
            <person name="Shao H.Z."/>
            <person name="Wang X."/>
            <person name="Wang C.C."/>
            <person name="Yang T.C."/>
            <person name="Huo Q.B."/>
            <person name="Li W."/>
            <person name="Chen H.Y."/>
            <person name="Chen S.E."/>
            <person name="Zhou L.G."/>
            <person name="Ni X.B."/>
            <person name="Tian J.H."/>
            <person name="Sheng Y."/>
            <person name="Liu T."/>
            <person name="Pan Y.S."/>
            <person name="Xia L.Y."/>
            <person name="Li J."/>
            <person name="Zhao F."/>
            <person name="Cao W.C."/>
        </authorList>
    </citation>
    <scope>NUCLEOTIDE SEQUENCE</scope>
    <source>
        <strain evidence="8">Rmic-2018</strain>
    </source>
</reference>
<keyword evidence="4 5" id="KW-0238">DNA-binding</keyword>
<accession>A0A9J6EYF3</accession>
<evidence type="ECO:0000256" key="6">
    <source>
        <dbReference type="SAM" id="Coils"/>
    </source>
</evidence>
<keyword evidence="3" id="KW-0862">Zinc</keyword>
<evidence type="ECO:0000256" key="3">
    <source>
        <dbReference type="ARBA" id="ARBA00022833"/>
    </source>
</evidence>
<dbReference type="PANTHER" id="PTHR46927:SF3">
    <property type="entry name" value="THAP-TYPE DOMAIN-CONTAINING PROTEIN"/>
    <property type="match status" value="1"/>
</dbReference>
<dbReference type="VEuPathDB" id="VectorBase:LOC119180891"/>
<dbReference type="AlphaFoldDB" id="A0A9J6EYF3"/>
<gene>
    <name evidence="8" type="ORF">HPB51_005559</name>
</gene>
<dbReference type="InterPro" id="IPR052224">
    <property type="entry name" value="THAP_domain_protein"/>
</dbReference>
<protein>
    <recommendedName>
        <fullName evidence="7">THAP-type domain-containing protein</fullName>
    </recommendedName>
</protein>
<keyword evidence="2 5" id="KW-0863">Zinc-finger</keyword>
<evidence type="ECO:0000256" key="5">
    <source>
        <dbReference type="PROSITE-ProRule" id="PRU00309"/>
    </source>
</evidence>
<keyword evidence="9" id="KW-1185">Reference proteome</keyword>
<evidence type="ECO:0000313" key="9">
    <source>
        <dbReference type="Proteomes" id="UP000821866"/>
    </source>
</evidence>
<dbReference type="GO" id="GO:0003677">
    <property type="term" value="F:DNA binding"/>
    <property type="evidence" value="ECO:0007669"/>
    <property type="project" value="UniProtKB-UniRule"/>
</dbReference>
<evidence type="ECO:0000259" key="7">
    <source>
        <dbReference type="PROSITE" id="PS50950"/>
    </source>
</evidence>
<evidence type="ECO:0000256" key="1">
    <source>
        <dbReference type="ARBA" id="ARBA00022723"/>
    </source>
</evidence>
<dbReference type="Proteomes" id="UP000821866">
    <property type="component" value="Chromosome 1"/>
</dbReference>
<feature type="domain" description="THAP-type" evidence="7">
    <location>
        <begin position="1"/>
        <end position="83"/>
    </location>
</feature>
<dbReference type="InterPro" id="IPR006612">
    <property type="entry name" value="THAP_Znf"/>
</dbReference>
<dbReference type="SMART" id="SM00980">
    <property type="entry name" value="THAP"/>
    <property type="match status" value="1"/>
</dbReference>
<dbReference type="GO" id="GO:0008270">
    <property type="term" value="F:zinc ion binding"/>
    <property type="evidence" value="ECO:0007669"/>
    <property type="project" value="UniProtKB-KW"/>
</dbReference>